<feature type="domain" description="Translation initiation factor 5A C-terminal" evidence="4">
    <location>
        <begin position="56"/>
        <end position="126"/>
    </location>
</feature>
<evidence type="ECO:0000256" key="3">
    <source>
        <dbReference type="ARBA" id="ARBA00023071"/>
    </source>
</evidence>
<dbReference type="PANTHER" id="PTHR11673">
    <property type="entry name" value="TRANSLATION INITIATION FACTOR 5A FAMILY MEMBER"/>
    <property type="match status" value="1"/>
</dbReference>
<protein>
    <submittedName>
        <fullName evidence="6">Translation elongation factor IF5A C-terminal domain-containing protein</fullName>
    </submittedName>
</protein>
<dbReference type="InterPro" id="IPR012340">
    <property type="entry name" value="NA-bd_OB-fold"/>
</dbReference>
<dbReference type="GO" id="GO:0045901">
    <property type="term" value="P:positive regulation of translational elongation"/>
    <property type="evidence" value="ECO:0007669"/>
    <property type="project" value="InterPro"/>
</dbReference>
<dbReference type="GO" id="GO:0043022">
    <property type="term" value="F:ribosome binding"/>
    <property type="evidence" value="ECO:0007669"/>
    <property type="project" value="InterPro"/>
</dbReference>
<evidence type="ECO:0000259" key="4">
    <source>
        <dbReference type="SMART" id="SM01376"/>
    </source>
</evidence>
<dbReference type="FunFam" id="2.40.50.140:FF:000034">
    <property type="entry name" value="Eukaryotic translation initiation factor 5A"/>
    <property type="match status" value="1"/>
</dbReference>
<accession>A0A915DES5</accession>
<dbReference type="WBParaSite" id="jg18819">
    <property type="protein sequence ID" value="jg18819"/>
    <property type="gene ID" value="jg18819"/>
</dbReference>
<keyword evidence="5" id="KW-1185">Reference proteome</keyword>
<dbReference type="AlphaFoldDB" id="A0A915DES5"/>
<proteinExistence type="inferred from homology"/>
<dbReference type="SMART" id="SM01376">
    <property type="entry name" value="eIF-5a"/>
    <property type="match status" value="1"/>
</dbReference>
<dbReference type="CDD" id="cd04468">
    <property type="entry name" value="S1_eIF5A"/>
    <property type="match status" value="1"/>
</dbReference>
<evidence type="ECO:0000313" key="6">
    <source>
        <dbReference type="WBParaSite" id="jg18819"/>
    </source>
</evidence>
<dbReference type="GO" id="GO:0045905">
    <property type="term" value="P:positive regulation of translational termination"/>
    <property type="evidence" value="ECO:0007669"/>
    <property type="project" value="InterPro"/>
</dbReference>
<evidence type="ECO:0000256" key="1">
    <source>
        <dbReference type="ARBA" id="ARBA00006016"/>
    </source>
</evidence>
<organism evidence="5 6">
    <name type="scientific">Ditylenchus dipsaci</name>
    <dbReference type="NCBI Taxonomy" id="166011"/>
    <lineage>
        <taxon>Eukaryota</taxon>
        <taxon>Metazoa</taxon>
        <taxon>Ecdysozoa</taxon>
        <taxon>Nematoda</taxon>
        <taxon>Chromadorea</taxon>
        <taxon>Rhabditida</taxon>
        <taxon>Tylenchina</taxon>
        <taxon>Tylenchomorpha</taxon>
        <taxon>Sphaerularioidea</taxon>
        <taxon>Anguinidae</taxon>
        <taxon>Anguininae</taxon>
        <taxon>Ditylenchus</taxon>
    </lineage>
</organism>
<evidence type="ECO:0000313" key="5">
    <source>
        <dbReference type="Proteomes" id="UP000887574"/>
    </source>
</evidence>
<keyword evidence="3" id="KW-0385">Hypusine</keyword>
<reference evidence="6" key="1">
    <citation type="submission" date="2022-11" db="UniProtKB">
        <authorList>
            <consortium name="WormBaseParasite"/>
        </authorList>
    </citation>
    <scope>IDENTIFICATION</scope>
</reference>
<dbReference type="GO" id="GO:0003723">
    <property type="term" value="F:RNA binding"/>
    <property type="evidence" value="ECO:0007669"/>
    <property type="project" value="InterPro"/>
</dbReference>
<name>A0A915DES5_9BILA</name>
<dbReference type="Pfam" id="PF01287">
    <property type="entry name" value="eIF-5a"/>
    <property type="match status" value="1"/>
</dbReference>
<comment type="similarity">
    <text evidence="1">Belongs to the eIF-5A family.</text>
</comment>
<dbReference type="InterPro" id="IPR001884">
    <property type="entry name" value="IF5A-like"/>
</dbReference>
<evidence type="ECO:0000256" key="2">
    <source>
        <dbReference type="ARBA" id="ARBA00022917"/>
    </source>
</evidence>
<dbReference type="SUPFAM" id="SSF50249">
    <property type="entry name" value="Nucleic acid-binding proteins"/>
    <property type="match status" value="1"/>
</dbReference>
<dbReference type="InterPro" id="IPR020189">
    <property type="entry name" value="IF5A_C"/>
</dbReference>
<dbReference type="GO" id="GO:0003746">
    <property type="term" value="F:translation elongation factor activity"/>
    <property type="evidence" value="ECO:0007669"/>
    <property type="project" value="InterPro"/>
</dbReference>
<dbReference type="Gene3D" id="2.40.50.140">
    <property type="entry name" value="Nucleic acid-binding proteins"/>
    <property type="match status" value="1"/>
</dbReference>
<dbReference type="Proteomes" id="UP000887574">
    <property type="component" value="Unplaced"/>
</dbReference>
<sequence length="132" mass="14895">MTATSLRVSLGRCHLSETVFCYSKGRVRHDQRSSLQGGGDKLEDICPSTHNMDIPIVKRKEYQLLSINDDEFLSLMDLETCETKDDLRVPDNELGTQIKQAFEKDENALLISVVAACGEEMVMGWKNMPNKD</sequence>
<keyword evidence="2" id="KW-0648">Protein biosynthesis</keyword>